<dbReference type="PANTHER" id="PTHR43861">
    <property type="entry name" value="TRANS-ACONITATE 2-METHYLTRANSFERASE-RELATED"/>
    <property type="match status" value="1"/>
</dbReference>
<sequence>MQQLQLLCDHVIINANSGYDFCMWKSALKGIDYTLYDEIVLANSSVYGPIATLEPIFDHMNNELCDFWGITENFNIEPHIQSYFLVFKKRVILSNAFDEFWNSVLPYSNKRMVIMSYEVGLSQWLIGSGFEMGVYCGFDRLKYFLNQNKIKMKVKSNPSVRFAVELLKIGSPFLKREPIKKKSIDMKSIVHILRENSYPVEFIDEYDWKDENRCPVCGSTGKLYYKKTKDRLNLYNVGRYNYYSCSNAKCRVLWLHPPLSFEQIKSTYKNYYTHECSSSEYLVANNTIFNCLTKYVNFINKTLQLHKKRKSFYLHGLDKIRPGKLLEIGCGSGDRLVSLKEIGWEVAGQEVDPKLFAPLRQKGINVIEGDIISSDLEDNQFDAILLSHVIEHVSNIKELLVECRRLLKPGGGLYVSTPNARSLTHLIFGKNWRGLEAPRHFVVFTPTALKLILTASGFNVIQNKTVALNTEIFVMHSLDILVDKWTDTRSAHRLGRELLPVTSQMVGYIINMLTGKGGDECFAIATKRTD</sequence>
<dbReference type="Pfam" id="PF05045">
    <property type="entry name" value="RgpF"/>
    <property type="match status" value="1"/>
</dbReference>
<dbReference type="GO" id="GO:0008168">
    <property type="term" value="F:methyltransferase activity"/>
    <property type="evidence" value="ECO:0007669"/>
    <property type="project" value="UniProtKB-KW"/>
</dbReference>
<dbReference type="SUPFAM" id="SSF53335">
    <property type="entry name" value="S-adenosyl-L-methionine-dependent methyltransferases"/>
    <property type="match status" value="1"/>
</dbReference>
<keyword evidence="2" id="KW-1185">Reference proteome</keyword>
<protein>
    <submittedName>
        <fullName evidence="1">Methyltransferase domain-containing protein</fullName>
    </submittedName>
</protein>
<evidence type="ECO:0000313" key="2">
    <source>
        <dbReference type="Proteomes" id="UP000663651"/>
    </source>
</evidence>
<dbReference type="RefSeq" id="WP_207164578.1">
    <property type="nucleotide sequence ID" value="NZ_CP071382.1"/>
</dbReference>
<dbReference type="GO" id="GO:0032259">
    <property type="term" value="P:methylation"/>
    <property type="evidence" value="ECO:0007669"/>
    <property type="project" value="UniProtKB-KW"/>
</dbReference>
<evidence type="ECO:0000313" key="1">
    <source>
        <dbReference type="EMBL" id="QSV46799.1"/>
    </source>
</evidence>
<reference evidence="1 2" key="1">
    <citation type="submission" date="2021-03" db="EMBL/GenBank/DDBJ databases">
        <title>Geobacter metallireducens gen. nov. sp. nov., a microorganism capable of coupling the complete oxidation of organic compounds to the reduction of iron and other metals.</title>
        <authorList>
            <person name="Li Y."/>
        </authorList>
    </citation>
    <scope>NUCLEOTIDE SEQUENCE [LARGE SCALE GENOMIC DNA]</scope>
    <source>
        <strain evidence="1 2">Jerry-YX</strain>
    </source>
</reference>
<dbReference type="Gene3D" id="3.40.50.150">
    <property type="entry name" value="Vaccinia Virus protein VP39"/>
    <property type="match status" value="1"/>
</dbReference>
<dbReference type="Proteomes" id="UP000663651">
    <property type="component" value="Chromosome"/>
</dbReference>
<gene>
    <name evidence="1" type="ORF">JZM60_05880</name>
</gene>
<dbReference type="InterPro" id="IPR007739">
    <property type="entry name" value="RgpF"/>
</dbReference>
<proteinExistence type="predicted"/>
<accession>A0ABX7Q606</accession>
<organism evidence="1 2">
    <name type="scientific">Geobacter benzoatilyticus</name>
    <dbReference type="NCBI Taxonomy" id="2815309"/>
    <lineage>
        <taxon>Bacteria</taxon>
        <taxon>Pseudomonadati</taxon>
        <taxon>Thermodesulfobacteriota</taxon>
        <taxon>Desulfuromonadia</taxon>
        <taxon>Geobacterales</taxon>
        <taxon>Geobacteraceae</taxon>
        <taxon>Geobacter</taxon>
    </lineage>
</organism>
<dbReference type="CDD" id="cd02440">
    <property type="entry name" value="AdoMet_MTases"/>
    <property type="match status" value="1"/>
</dbReference>
<keyword evidence="1" id="KW-0808">Transferase</keyword>
<dbReference type="InterPro" id="IPR029063">
    <property type="entry name" value="SAM-dependent_MTases_sf"/>
</dbReference>
<keyword evidence="1" id="KW-0489">Methyltransferase</keyword>
<dbReference type="EMBL" id="CP071382">
    <property type="protein sequence ID" value="QSV46799.1"/>
    <property type="molecule type" value="Genomic_DNA"/>
</dbReference>
<dbReference type="Pfam" id="PF13489">
    <property type="entry name" value="Methyltransf_23"/>
    <property type="match status" value="1"/>
</dbReference>
<name>A0ABX7Q606_9BACT</name>